<feature type="region of interest" description="Disordered" evidence="2">
    <location>
        <begin position="45"/>
        <end position="74"/>
    </location>
</feature>
<evidence type="ECO:0000256" key="1">
    <source>
        <dbReference type="SAM" id="Coils"/>
    </source>
</evidence>
<gene>
    <name evidence="3" type="ORF">BBAD15_g12096</name>
</gene>
<protein>
    <submittedName>
        <fullName evidence="3">Uncharacterized protein</fullName>
    </submittedName>
</protein>
<reference evidence="3 4" key="1">
    <citation type="submission" date="2012-10" db="EMBL/GenBank/DDBJ databases">
        <title>Genome sequencing and analysis of entomopathogenic fungi Beauveria bassiana D1-5.</title>
        <authorList>
            <person name="Li Q."/>
            <person name="Wang L."/>
            <person name="Zhang Z."/>
            <person name="Wang Q."/>
            <person name="Ren J."/>
            <person name="Wang M."/>
            <person name="Xu W."/>
            <person name="Wang J."/>
            <person name="Lu Y."/>
            <person name="Du Q."/>
            <person name="Sun Z."/>
        </authorList>
    </citation>
    <scope>NUCLEOTIDE SEQUENCE [LARGE SCALE GENOMIC DNA]</scope>
    <source>
        <strain evidence="3 4">D1-5</strain>
    </source>
</reference>
<feature type="compositionally biased region" description="Basic and acidic residues" evidence="2">
    <location>
        <begin position="48"/>
        <end position="62"/>
    </location>
</feature>
<dbReference type="AlphaFoldDB" id="A0A0A2VPG8"/>
<feature type="coiled-coil region" evidence="1">
    <location>
        <begin position="7"/>
        <end position="34"/>
    </location>
</feature>
<organism evidence="3 4">
    <name type="scientific">Beauveria bassiana D1-5</name>
    <dbReference type="NCBI Taxonomy" id="1245745"/>
    <lineage>
        <taxon>Eukaryota</taxon>
        <taxon>Fungi</taxon>
        <taxon>Dikarya</taxon>
        <taxon>Ascomycota</taxon>
        <taxon>Pezizomycotina</taxon>
        <taxon>Sordariomycetes</taxon>
        <taxon>Hypocreomycetidae</taxon>
        <taxon>Hypocreales</taxon>
        <taxon>Cordycipitaceae</taxon>
        <taxon>Beauveria</taxon>
    </lineage>
</organism>
<dbReference type="eggNOG" id="ENOG502S0KD">
    <property type="taxonomic scope" value="Eukaryota"/>
</dbReference>
<sequence length="284" mass="31607">MGLRQNIDFLEVCRERLEADIKAATEEKDVLSQALLAEKQIVNSMRGGSRDIDEPTTERRQPLENVPLTPGEGRAVEDGAAGLEYMIRSAFDSEEEHLAPTEDIPLPLFSRALPAVSDRPLEAPMGNQTEETIEARSAVPEDGEKVRVAFKILEQGEWIVDREVVVDTEDPSEVQRLAIKYLRRDMGLFSSKNRVLAAEACFDRSKELWSRRQCAQPRLISAIIFLATMAMADTFTSGDIPILAAGGHGSPSIRPFGQRTGNIFPQQLSYLSWIVPRALTLDRS</sequence>
<evidence type="ECO:0000313" key="4">
    <source>
        <dbReference type="Proteomes" id="UP000030106"/>
    </source>
</evidence>
<evidence type="ECO:0000256" key="2">
    <source>
        <dbReference type="SAM" id="MobiDB-lite"/>
    </source>
</evidence>
<proteinExistence type="predicted"/>
<evidence type="ECO:0000313" key="3">
    <source>
        <dbReference type="EMBL" id="KGQ02684.1"/>
    </source>
</evidence>
<accession>A0A0A2VPG8</accession>
<dbReference type="Proteomes" id="UP000030106">
    <property type="component" value="Unassembled WGS sequence"/>
</dbReference>
<dbReference type="HOGENOM" id="CLU_980002_0_0_1"/>
<comment type="caution">
    <text evidence="3">The sequence shown here is derived from an EMBL/GenBank/DDBJ whole genome shotgun (WGS) entry which is preliminary data.</text>
</comment>
<dbReference type="EMBL" id="ANFO01001416">
    <property type="protein sequence ID" value="KGQ02684.1"/>
    <property type="molecule type" value="Genomic_DNA"/>
</dbReference>
<dbReference type="OrthoDB" id="3223806at2759"/>
<name>A0A0A2VPG8_BEABA</name>
<keyword evidence="1" id="KW-0175">Coiled coil</keyword>